<evidence type="ECO:0000313" key="1">
    <source>
        <dbReference type="EMBL" id="ADC89057.1"/>
    </source>
</evidence>
<dbReference type="CDD" id="cd17040">
    <property type="entry name" value="Ubl_MoaD_like"/>
    <property type="match status" value="1"/>
</dbReference>
<name>D3SPH0_THEAH</name>
<dbReference type="InterPro" id="IPR012675">
    <property type="entry name" value="Beta-grasp_dom_sf"/>
</dbReference>
<evidence type="ECO:0000313" key="2">
    <source>
        <dbReference type="Proteomes" id="UP000002043"/>
    </source>
</evidence>
<gene>
    <name evidence="1" type="ordered locus">Thal_0422</name>
</gene>
<proteinExistence type="predicted"/>
<dbReference type="SUPFAM" id="SSF54285">
    <property type="entry name" value="MoaD/ThiS"/>
    <property type="match status" value="1"/>
</dbReference>
<dbReference type="OrthoDB" id="9967599at2"/>
<dbReference type="EMBL" id="CP001931">
    <property type="protein sequence ID" value="ADC89057.1"/>
    <property type="molecule type" value="Genomic_DNA"/>
</dbReference>
<dbReference type="Proteomes" id="UP000002043">
    <property type="component" value="Chromosome"/>
</dbReference>
<dbReference type="STRING" id="638303.Thal_0422"/>
<dbReference type="HOGENOM" id="CLU_2523036_0_0_0"/>
<keyword evidence="2" id="KW-1185">Reference proteome</keyword>
<accession>D3SPH0</accession>
<sequence length="84" mass="9437">MKVKLLGYLAYRVGHDTVEVYGVRSVRELIRSLAKFYGMEEVFFKDGDVWEGVLIIVNGKLVGIDFEDLKEEDEIVLSLPTAGG</sequence>
<dbReference type="Gene3D" id="3.10.20.30">
    <property type="match status" value="1"/>
</dbReference>
<evidence type="ECO:0008006" key="3">
    <source>
        <dbReference type="Google" id="ProtNLM"/>
    </source>
</evidence>
<dbReference type="RefSeq" id="WP_012991464.1">
    <property type="nucleotide sequence ID" value="NC_013894.1"/>
</dbReference>
<dbReference type="AlphaFoldDB" id="D3SPH0"/>
<dbReference type="KEGG" id="tal:Thal_0422"/>
<protein>
    <recommendedName>
        <fullName evidence="3">ThiamineS protein</fullName>
    </recommendedName>
</protein>
<dbReference type="InterPro" id="IPR016155">
    <property type="entry name" value="Mopterin_synth/thiamin_S_b"/>
</dbReference>
<reference evidence="2" key="1">
    <citation type="journal article" date="2010" name="Stand. Genomic Sci.">
        <title>Complete genome sequence of Thermocrinis albus type strain (HI 11/12T).</title>
        <authorList>
            <person name="Wirth R."/>
            <person name="Sikorski J."/>
            <person name="Brambilla E."/>
            <person name="Misra M."/>
            <person name="Lapidus A."/>
            <person name="Copeland A."/>
            <person name="Nolan M."/>
            <person name="Lucas S."/>
            <person name="Chen F."/>
            <person name="Tice H."/>
            <person name="Cheng J.F."/>
            <person name="Han C."/>
            <person name="Detter J.C."/>
            <person name="Tapia R."/>
            <person name="Bruce D."/>
            <person name="Goodwin L."/>
            <person name="Pitluck S."/>
            <person name="Pati A."/>
            <person name="Anderson I."/>
            <person name="Ivanova N."/>
            <person name="Mavromatis K."/>
            <person name="Mikhailova N."/>
            <person name="Chen A."/>
            <person name="Palaniappan K."/>
            <person name="Bilek Y."/>
            <person name="Hader T."/>
            <person name="Land M."/>
            <person name="Hauser L."/>
            <person name="Chang Y.J."/>
            <person name="Jeffries C.D."/>
            <person name="Tindall B.J."/>
            <person name="Rohde M."/>
            <person name="Goker M."/>
            <person name="Bristow J."/>
            <person name="Eisen J.A."/>
            <person name="Markowitz V."/>
            <person name="Hugenholtz P."/>
            <person name="Kyrpides N.C."/>
            <person name="Klenk H.P."/>
        </authorList>
    </citation>
    <scope>NUCLEOTIDE SEQUENCE [LARGE SCALE GENOMIC DNA]</scope>
    <source>
        <strain evidence="2">DSM 14484 / JCM 11386 / HI 11/12</strain>
    </source>
</reference>
<organism evidence="1 2">
    <name type="scientific">Thermocrinis albus (strain DSM 14484 / JCM 11386 / HI 11/12)</name>
    <dbReference type="NCBI Taxonomy" id="638303"/>
    <lineage>
        <taxon>Bacteria</taxon>
        <taxon>Pseudomonadati</taxon>
        <taxon>Aquificota</taxon>
        <taxon>Aquificia</taxon>
        <taxon>Aquificales</taxon>
        <taxon>Aquificaceae</taxon>
        <taxon>Thermocrinis</taxon>
    </lineage>
</organism>
<dbReference type="eggNOG" id="COG1977">
    <property type="taxonomic scope" value="Bacteria"/>
</dbReference>